<evidence type="ECO:0000256" key="1">
    <source>
        <dbReference type="ARBA" id="ARBA00004340"/>
    </source>
</evidence>
<evidence type="ECO:0000313" key="6">
    <source>
        <dbReference type="Proteomes" id="UP000789739"/>
    </source>
</evidence>
<reference evidence="5" key="1">
    <citation type="submission" date="2021-06" db="EMBL/GenBank/DDBJ databases">
        <authorList>
            <person name="Kallberg Y."/>
            <person name="Tangrot J."/>
            <person name="Rosling A."/>
        </authorList>
    </citation>
    <scope>NUCLEOTIDE SEQUENCE</scope>
    <source>
        <strain evidence="5">BR232B</strain>
    </source>
</reference>
<keyword evidence="6" id="KW-1185">Reference proteome</keyword>
<protein>
    <submittedName>
        <fullName evidence="5">5829_t:CDS:1</fullName>
    </submittedName>
</protein>
<evidence type="ECO:0000259" key="4">
    <source>
        <dbReference type="Pfam" id="PF20147"/>
    </source>
</evidence>
<keyword evidence="3" id="KW-0964">Secreted</keyword>
<proteinExistence type="predicted"/>
<name>A0A9N9FX46_9GLOM</name>
<evidence type="ECO:0000256" key="3">
    <source>
        <dbReference type="ARBA" id="ARBA00022525"/>
    </source>
</evidence>
<sequence length="203" mass="23011">MGEPLMLISSIVYSPQKAHSRYFIQRLVLGFGKYDRSIDLKLAHTKDHSTRFETKGHDQFDGNNTPVRGNDMEPVNYFSAGPLVISQARTKGNKPVASSSRQTPTTELVSLFCLVDGESTIKAFAVRIDKNEFVSDLRKKEMAHHNRTLRNSIQATKKGLLPGEEMQEAFPEPLLKKYVHVIMKSTTIITPFDKVIWKFNIES</sequence>
<dbReference type="Proteomes" id="UP000789739">
    <property type="component" value="Unassembled WGS sequence"/>
</dbReference>
<feature type="domain" description="Crinkler effector protein N-terminal" evidence="4">
    <location>
        <begin position="109"/>
        <end position="144"/>
    </location>
</feature>
<dbReference type="EMBL" id="CAJVPI010000752">
    <property type="protein sequence ID" value="CAG8568961.1"/>
    <property type="molecule type" value="Genomic_DNA"/>
</dbReference>
<dbReference type="GO" id="GO:0005576">
    <property type="term" value="C:extracellular region"/>
    <property type="evidence" value="ECO:0007669"/>
    <property type="project" value="UniProtKB-SubCell"/>
</dbReference>
<dbReference type="OrthoDB" id="2319438at2759"/>
<organism evidence="5 6">
    <name type="scientific">Paraglomus brasilianum</name>
    <dbReference type="NCBI Taxonomy" id="144538"/>
    <lineage>
        <taxon>Eukaryota</taxon>
        <taxon>Fungi</taxon>
        <taxon>Fungi incertae sedis</taxon>
        <taxon>Mucoromycota</taxon>
        <taxon>Glomeromycotina</taxon>
        <taxon>Glomeromycetes</taxon>
        <taxon>Paraglomerales</taxon>
        <taxon>Paraglomeraceae</taxon>
        <taxon>Paraglomus</taxon>
    </lineage>
</organism>
<dbReference type="GO" id="GO:0043657">
    <property type="term" value="C:host cell"/>
    <property type="evidence" value="ECO:0007669"/>
    <property type="project" value="UniProtKB-SubCell"/>
</dbReference>
<dbReference type="AlphaFoldDB" id="A0A9N9FX46"/>
<comment type="subcellular location">
    <subcellularLocation>
        <location evidence="1">Host cell</location>
    </subcellularLocation>
    <subcellularLocation>
        <location evidence="2">Secreted</location>
    </subcellularLocation>
</comment>
<evidence type="ECO:0000313" key="5">
    <source>
        <dbReference type="EMBL" id="CAG8568961.1"/>
    </source>
</evidence>
<dbReference type="Pfam" id="PF20147">
    <property type="entry name" value="Crinkler"/>
    <property type="match status" value="1"/>
</dbReference>
<evidence type="ECO:0000256" key="2">
    <source>
        <dbReference type="ARBA" id="ARBA00004613"/>
    </source>
</evidence>
<gene>
    <name evidence="5" type="ORF">PBRASI_LOCUS5995</name>
</gene>
<comment type="caution">
    <text evidence="5">The sequence shown here is derived from an EMBL/GenBank/DDBJ whole genome shotgun (WGS) entry which is preliminary data.</text>
</comment>
<dbReference type="InterPro" id="IPR045379">
    <property type="entry name" value="Crinkler_N"/>
</dbReference>
<accession>A0A9N9FX46</accession>